<feature type="non-terminal residue" evidence="4">
    <location>
        <position position="257"/>
    </location>
</feature>
<dbReference type="InterPro" id="IPR006656">
    <property type="entry name" value="Mopterin_OxRdtase"/>
</dbReference>
<dbReference type="AlphaFoldDB" id="X1I0D6"/>
<dbReference type="InterPro" id="IPR050612">
    <property type="entry name" value="Prok_Mopterin_Oxidored"/>
</dbReference>
<accession>X1I0D6</accession>
<protein>
    <recommendedName>
        <fullName evidence="3">Molybdopterin oxidoreductase domain-containing protein</fullName>
    </recommendedName>
</protein>
<dbReference type="SUPFAM" id="SSF53706">
    <property type="entry name" value="Formate dehydrogenase/DMSO reductase, domains 1-3"/>
    <property type="match status" value="1"/>
</dbReference>
<proteinExistence type="predicted"/>
<dbReference type="GO" id="GO:0016491">
    <property type="term" value="F:oxidoreductase activity"/>
    <property type="evidence" value="ECO:0007669"/>
    <property type="project" value="InterPro"/>
</dbReference>
<feature type="domain" description="Molybdopterin oxidoreductase" evidence="3">
    <location>
        <begin position="4"/>
        <end position="250"/>
    </location>
</feature>
<dbReference type="GO" id="GO:0051536">
    <property type="term" value="F:iron-sulfur cluster binding"/>
    <property type="evidence" value="ECO:0007669"/>
    <property type="project" value="UniProtKB-KW"/>
</dbReference>
<evidence type="ECO:0000313" key="4">
    <source>
        <dbReference type="EMBL" id="GAH75172.1"/>
    </source>
</evidence>
<keyword evidence="1" id="KW-0408">Iron</keyword>
<sequence>MMDMKKALKAGAKLIVVDPKGIPLAKKADHWLQVRPGTDVALILGMINYIIKKELYDKDFVKNWTFGFDQLREHVSRFTLDYCSEITWIPADEIEKATMTYVKTKPAYIQPGIGGACHSIKSFDLNRSIGILSAITGNLEIPGGNFNFPSATGARSCYGSDFSLRSYISPEQLKKKLAVDLYPLYQMSDQIPPEPVLRAILEQKPYAIKAWGLFANNPMCAFGNSQYIKKALEALDFLFSVDYFHTPTTKMKGEFRP</sequence>
<name>X1I0D6_9ZZZZ</name>
<gene>
    <name evidence="4" type="ORF">S03H2_47947</name>
</gene>
<dbReference type="PANTHER" id="PTHR43742">
    <property type="entry name" value="TRIMETHYLAMINE-N-OXIDE REDUCTASE"/>
    <property type="match status" value="1"/>
</dbReference>
<dbReference type="Gene3D" id="3.40.228.10">
    <property type="entry name" value="Dimethylsulfoxide Reductase, domain 2"/>
    <property type="match status" value="1"/>
</dbReference>
<dbReference type="Pfam" id="PF00384">
    <property type="entry name" value="Molybdopterin"/>
    <property type="match status" value="1"/>
</dbReference>
<keyword evidence="2" id="KW-0479">Metal-binding</keyword>
<evidence type="ECO:0000256" key="2">
    <source>
        <dbReference type="ARBA" id="ARBA00023014"/>
    </source>
</evidence>
<evidence type="ECO:0000259" key="3">
    <source>
        <dbReference type="Pfam" id="PF00384"/>
    </source>
</evidence>
<dbReference type="PANTHER" id="PTHR43742:SF6">
    <property type="entry name" value="OXIDOREDUCTASE YYAE-RELATED"/>
    <property type="match status" value="1"/>
</dbReference>
<dbReference type="EMBL" id="BARU01030188">
    <property type="protein sequence ID" value="GAH75172.1"/>
    <property type="molecule type" value="Genomic_DNA"/>
</dbReference>
<keyword evidence="2" id="KW-0411">Iron-sulfur</keyword>
<dbReference type="Gene3D" id="3.40.50.740">
    <property type="match status" value="1"/>
</dbReference>
<comment type="caution">
    <text evidence="4">The sequence shown here is derived from an EMBL/GenBank/DDBJ whole genome shotgun (WGS) entry which is preliminary data.</text>
</comment>
<evidence type="ECO:0000256" key="1">
    <source>
        <dbReference type="ARBA" id="ARBA00023004"/>
    </source>
</evidence>
<organism evidence="4">
    <name type="scientific">marine sediment metagenome</name>
    <dbReference type="NCBI Taxonomy" id="412755"/>
    <lineage>
        <taxon>unclassified sequences</taxon>
        <taxon>metagenomes</taxon>
        <taxon>ecological metagenomes</taxon>
    </lineage>
</organism>
<reference evidence="4" key="1">
    <citation type="journal article" date="2014" name="Front. Microbiol.">
        <title>High frequency of phylogenetically diverse reductive dehalogenase-homologous genes in deep subseafloor sedimentary metagenomes.</title>
        <authorList>
            <person name="Kawai M."/>
            <person name="Futagami T."/>
            <person name="Toyoda A."/>
            <person name="Takaki Y."/>
            <person name="Nishi S."/>
            <person name="Hori S."/>
            <person name="Arai W."/>
            <person name="Tsubouchi T."/>
            <person name="Morono Y."/>
            <person name="Uchiyama I."/>
            <person name="Ito T."/>
            <person name="Fujiyama A."/>
            <person name="Inagaki F."/>
            <person name="Takami H."/>
        </authorList>
    </citation>
    <scope>NUCLEOTIDE SEQUENCE</scope>
    <source>
        <strain evidence="4">Expedition CK06-06</strain>
    </source>
</reference>